<reference evidence="7" key="1">
    <citation type="submission" date="2020-12" db="EMBL/GenBank/DDBJ databases">
        <title>WGS assembly of Carya illinoinensis cv. Pawnee.</title>
        <authorList>
            <person name="Platts A."/>
            <person name="Shu S."/>
            <person name="Wright S."/>
            <person name="Barry K."/>
            <person name="Edger P."/>
            <person name="Pires J.C."/>
            <person name="Schmutz J."/>
        </authorList>
    </citation>
    <scope>NUCLEOTIDE SEQUENCE</scope>
    <source>
        <tissue evidence="7">Leaf</tissue>
    </source>
</reference>
<evidence type="ECO:0000256" key="5">
    <source>
        <dbReference type="SAM" id="MobiDB-lite"/>
    </source>
</evidence>
<feature type="compositionally biased region" description="Gly residues" evidence="5">
    <location>
        <begin position="114"/>
        <end position="125"/>
    </location>
</feature>
<dbReference type="SUPFAM" id="SSF55008">
    <property type="entry name" value="HMA, heavy metal-associated domain"/>
    <property type="match status" value="1"/>
</dbReference>
<feature type="compositionally biased region" description="Acidic residues" evidence="5">
    <location>
        <begin position="126"/>
        <end position="137"/>
    </location>
</feature>
<dbReference type="EMBL" id="CM031814">
    <property type="protein sequence ID" value="KAG6651358.1"/>
    <property type="molecule type" value="Genomic_DNA"/>
</dbReference>
<keyword evidence="2" id="KW-0479">Metal-binding</keyword>
<comment type="caution">
    <text evidence="7">The sequence shown here is derived from an EMBL/GenBank/DDBJ whole genome shotgun (WGS) entry which is preliminary data.</text>
</comment>
<evidence type="ECO:0000256" key="3">
    <source>
        <dbReference type="ARBA" id="ARBA00023289"/>
    </source>
</evidence>
<dbReference type="PROSITE" id="PS50846">
    <property type="entry name" value="HMA_2"/>
    <property type="match status" value="1"/>
</dbReference>
<keyword evidence="1" id="KW-0488">Methylation</keyword>
<keyword evidence="3" id="KW-0636">Prenylation</keyword>
<dbReference type="GO" id="GO:0046872">
    <property type="term" value="F:metal ion binding"/>
    <property type="evidence" value="ECO:0007669"/>
    <property type="project" value="UniProtKB-KW"/>
</dbReference>
<dbReference type="InterPro" id="IPR006121">
    <property type="entry name" value="HMA_dom"/>
</dbReference>
<protein>
    <recommendedName>
        <fullName evidence="6">HMA domain-containing protein</fullName>
    </recommendedName>
</protein>
<evidence type="ECO:0000256" key="1">
    <source>
        <dbReference type="ARBA" id="ARBA00022481"/>
    </source>
</evidence>
<keyword evidence="8" id="KW-1185">Reference proteome</keyword>
<dbReference type="PANTHER" id="PTHR46195:SF2">
    <property type="entry name" value="HEAVY METAL-ASSOCIATED ISOPRENYLATED PLANT PROTEIN 7"/>
    <property type="match status" value="1"/>
</dbReference>
<dbReference type="OrthoDB" id="10489958at2759"/>
<evidence type="ECO:0000256" key="4">
    <source>
        <dbReference type="ARBA" id="ARBA00024045"/>
    </source>
</evidence>
<dbReference type="InterPro" id="IPR036163">
    <property type="entry name" value="HMA_dom_sf"/>
</dbReference>
<sequence>MESLKKLGTKCSGAFVSGLEFSKKAKRPSQEALEQNGIRVEILFNVHCSKCEKEFRKCCESMPGVSEVNIDDHYVHGSTKLATVTGVFDSEKLVRRIWKKCSKKVEIFKQAKIGAGGGNGSGADGEGNEQEEEEGQELEIKEDHDH</sequence>
<gene>
    <name evidence="7" type="ORF">CIPAW_06G105300</name>
</gene>
<organism evidence="7 8">
    <name type="scientific">Carya illinoinensis</name>
    <name type="common">Pecan</name>
    <dbReference type="NCBI Taxonomy" id="32201"/>
    <lineage>
        <taxon>Eukaryota</taxon>
        <taxon>Viridiplantae</taxon>
        <taxon>Streptophyta</taxon>
        <taxon>Embryophyta</taxon>
        <taxon>Tracheophyta</taxon>
        <taxon>Spermatophyta</taxon>
        <taxon>Magnoliopsida</taxon>
        <taxon>eudicotyledons</taxon>
        <taxon>Gunneridae</taxon>
        <taxon>Pentapetalae</taxon>
        <taxon>rosids</taxon>
        <taxon>fabids</taxon>
        <taxon>Fagales</taxon>
        <taxon>Juglandaceae</taxon>
        <taxon>Carya</taxon>
    </lineage>
</organism>
<dbReference type="AlphaFoldDB" id="A0A8T1QA47"/>
<comment type="similarity">
    <text evidence="4">Belongs to the HIPP family.</text>
</comment>
<accession>A0A8T1QA47</accession>
<feature type="region of interest" description="Disordered" evidence="5">
    <location>
        <begin position="113"/>
        <end position="146"/>
    </location>
</feature>
<dbReference type="Proteomes" id="UP000811609">
    <property type="component" value="Chromosome 6"/>
</dbReference>
<keyword evidence="3" id="KW-0449">Lipoprotein</keyword>
<dbReference type="InterPro" id="IPR044577">
    <property type="entry name" value="HIPP4/7/8/17/18/19"/>
</dbReference>
<evidence type="ECO:0000259" key="6">
    <source>
        <dbReference type="PROSITE" id="PS50846"/>
    </source>
</evidence>
<proteinExistence type="inferred from homology"/>
<name>A0A8T1QA47_CARIL</name>
<evidence type="ECO:0000256" key="2">
    <source>
        <dbReference type="ARBA" id="ARBA00022723"/>
    </source>
</evidence>
<dbReference type="Gene3D" id="3.30.70.100">
    <property type="match status" value="1"/>
</dbReference>
<dbReference type="PANTHER" id="PTHR46195">
    <property type="entry name" value="HEAVY METAL-ASSOCIATED ISOPRENYLATED PLANT PROTEIN 7"/>
    <property type="match status" value="1"/>
</dbReference>
<evidence type="ECO:0000313" key="7">
    <source>
        <dbReference type="EMBL" id="KAG6651358.1"/>
    </source>
</evidence>
<feature type="domain" description="HMA" evidence="6">
    <location>
        <begin position="37"/>
        <end position="106"/>
    </location>
</feature>
<evidence type="ECO:0000313" key="8">
    <source>
        <dbReference type="Proteomes" id="UP000811609"/>
    </source>
</evidence>